<feature type="domain" description="Outer membrane protein beta-barrel" evidence="3">
    <location>
        <begin position="8"/>
        <end position="201"/>
    </location>
</feature>
<dbReference type="InterPro" id="IPR027385">
    <property type="entry name" value="Beta-barrel_OMP"/>
</dbReference>
<reference evidence="4" key="1">
    <citation type="submission" date="2006-08" db="EMBL/GenBank/DDBJ databases">
        <title>Complete genome sequence of Haemophilus somnus 129PT.</title>
        <authorList>
            <person name="Copeland A."/>
            <person name="Lucas S."/>
            <person name="Lapidus A."/>
            <person name="Barry K."/>
            <person name="Glavina del Rio T."/>
            <person name="Hammon N."/>
            <person name="Dalin E."/>
            <person name="Tice H."/>
            <person name="Pitluck S."/>
            <person name="Brettin T.S."/>
            <person name="Bruce D."/>
            <person name="Challacombe J.F."/>
            <person name="Chertkov O."/>
            <person name="Detter J.C."/>
            <person name="Gilna P."/>
            <person name="Han S."/>
            <person name="Misra M."/>
            <person name="Tapia R."/>
            <person name="Thayer N.N."/>
            <person name="Xie G."/>
            <person name="Inzana T.J."/>
            <person name="Duncan A.J."/>
            <person name="Siddaramppa S."/>
            <person name="Richardson P."/>
        </authorList>
    </citation>
    <scope>NUCLEOTIDE SEQUENCE</scope>
    <source>
        <strain evidence="4">129PT</strain>
    </source>
</reference>
<sequence length="201" mass="21874">MKKISIAATVLLSCMASGAMAQDTFTGFFMGGEVHHSKHGYEGTLSSTAKSETQKKSGKIGFGLFGGYGFNFGDSNFVGQAEVKLRTGGSKITSKNELLSKEKFSFSVGYLQGYRISNNFMPYLKVSLNSHFYDLNAKKICDSCTIKGNSVVGIGAAVGVKYAVTDKFDVGVEYQKVFLRNIKGDIRFKPQSLSLSASYYF</sequence>
<dbReference type="Gene3D" id="2.40.160.20">
    <property type="match status" value="1"/>
</dbReference>
<gene>
    <name evidence="4" type="ordered locus">HS_1481</name>
</gene>
<evidence type="ECO:0000256" key="1">
    <source>
        <dbReference type="ARBA" id="ARBA00022729"/>
    </source>
</evidence>
<organism evidence="4">
    <name type="scientific">Histophilus somni (strain 129Pt)</name>
    <name type="common">Haemophilus somnus</name>
    <dbReference type="NCBI Taxonomy" id="205914"/>
    <lineage>
        <taxon>Bacteria</taxon>
        <taxon>Pseudomonadati</taxon>
        <taxon>Pseudomonadota</taxon>
        <taxon>Gammaproteobacteria</taxon>
        <taxon>Pasteurellales</taxon>
        <taxon>Pasteurellaceae</taxon>
        <taxon>Histophilus</taxon>
    </lineage>
</organism>
<evidence type="ECO:0000259" key="3">
    <source>
        <dbReference type="Pfam" id="PF13505"/>
    </source>
</evidence>
<dbReference type="HOGENOM" id="CLU_108883_0_0_6"/>
<evidence type="ECO:0000313" key="4">
    <source>
        <dbReference type="EMBL" id="ABI25754.1"/>
    </source>
</evidence>
<evidence type="ECO:0000256" key="2">
    <source>
        <dbReference type="SAM" id="SignalP"/>
    </source>
</evidence>
<name>Q0I5J6_HISS1</name>
<dbReference type="Pfam" id="PF13505">
    <property type="entry name" value="OMP_b-brl"/>
    <property type="match status" value="1"/>
</dbReference>
<dbReference type="KEGG" id="hso:HS_1481"/>
<dbReference type="EMBL" id="CP000436">
    <property type="protein sequence ID" value="ABI25754.1"/>
    <property type="molecule type" value="Genomic_DNA"/>
</dbReference>
<accession>Q0I5J6</accession>
<dbReference type="InterPro" id="IPR011250">
    <property type="entry name" value="OMP/PagP_B-barrel"/>
</dbReference>
<protein>
    <recommendedName>
        <fullName evidence="3">Outer membrane protein beta-barrel domain-containing protein</fullName>
    </recommendedName>
</protein>
<dbReference type="AlphaFoldDB" id="Q0I5J6"/>
<dbReference type="eggNOG" id="COG3637">
    <property type="taxonomic scope" value="Bacteria"/>
</dbReference>
<feature type="signal peptide" evidence="2">
    <location>
        <begin position="1"/>
        <end position="21"/>
    </location>
</feature>
<feature type="chain" id="PRO_5004173590" description="Outer membrane protein beta-barrel domain-containing protein" evidence="2">
    <location>
        <begin position="22"/>
        <end position="201"/>
    </location>
</feature>
<dbReference type="SUPFAM" id="SSF56925">
    <property type="entry name" value="OMPA-like"/>
    <property type="match status" value="1"/>
</dbReference>
<proteinExistence type="predicted"/>
<keyword evidence="1 2" id="KW-0732">Signal</keyword>